<dbReference type="InterPro" id="IPR013805">
    <property type="entry name" value="GrpE_CC"/>
</dbReference>
<dbReference type="GeneID" id="92513739"/>
<dbReference type="HAMAP" id="MF_01151">
    <property type="entry name" value="GrpE"/>
    <property type="match status" value="1"/>
</dbReference>
<dbReference type="Pfam" id="PF01025">
    <property type="entry name" value="GrpE"/>
    <property type="match status" value="1"/>
</dbReference>
<comment type="similarity">
    <text evidence="1 3">Belongs to the GrpE family.</text>
</comment>
<dbReference type="EMBL" id="JAFEUZ010000030">
    <property type="protein sequence ID" value="KAG5472295.1"/>
    <property type="molecule type" value="Genomic_DNA"/>
</dbReference>
<dbReference type="GO" id="GO:0051082">
    <property type="term" value="F:unfolded protein binding"/>
    <property type="evidence" value="ECO:0007669"/>
    <property type="project" value="TreeGrafter"/>
</dbReference>
<dbReference type="PANTHER" id="PTHR21237">
    <property type="entry name" value="GRPE PROTEIN"/>
    <property type="match status" value="1"/>
</dbReference>
<dbReference type="InterPro" id="IPR009012">
    <property type="entry name" value="GrpE_head"/>
</dbReference>
<keyword evidence="5" id="KW-1185">Reference proteome</keyword>
<dbReference type="RefSeq" id="XP_067176595.1">
    <property type="nucleotide sequence ID" value="XM_067321227.1"/>
</dbReference>
<evidence type="ECO:0000313" key="5">
    <source>
        <dbReference type="Proteomes" id="UP000673552"/>
    </source>
</evidence>
<organism evidence="4 5">
    <name type="scientific">Leishmania martiniquensis</name>
    <dbReference type="NCBI Taxonomy" id="1580590"/>
    <lineage>
        <taxon>Eukaryota</taxon>
        <taxon>Discoba</taxon>
        <taxon>Euglenozoa</taxon>
        <taxon>Kinetoplastea</taxon>
        <taxon>Metakinetoplastina</taxon>
        <taxon>Trypanosomatida</taxon>
        <taxon>Trypanosomatidae</taxon>
        <taxon>Leishmaniinae</taxon>
        <taxon>Leishmania</taxon>
    </lineage>
</organism>
<dbReference type="InterPro" id="IPR000740">
    <property type="entry name" value="GrpE"/>
</dbReference>
<dbReference type="GO" id="GO:0000774">
    <property type="term" value="F:adenyl-nucleotide exchange factor activity"/>
    <property type="evidence" value="ECO:0007669"/>
    <property type="project" value="InterPro"/>
</dbReference>
<dbReference type="Gene3D" id="3.90.20.20">
    <property type="match status" value="1"/>
</dbReference>
<evidence type="ECO:0000313" key="4">
    <source>
        <dbReference type="EMBL" id="KAG5472295.1"/>
    </source>
</evidence>
<dbReference type="KEGG" id="lmat:92513739"/>
<protein>
    <submittedName>
        <fullName evidence="4">Uncharacterized protein</fullName>
    </submittedName>
</protein>
<dbReference type="OrthoDB" id="201635at2759"/>
<dbReference type="Gene3D" id="2.30.22.10">
    <property type="entry name" value="Head domain of nucleotide exchange factor GrpE"/>
    <property type="match status" value="1"/>
</dbReference>
<dbReference type="GO" id="GO:0042803">
    <property type="term" value="F:protein homodimerization activity"/>
    <property type="evidence" value="ECO:0007669"/>
    <property type="project" value="InterPro"/>
</dbReference>
<evidence type="ECO:0000256" key="2">
    <source>
        <dbReference type="ARBA" id="ARBA00023186"/>
    </source>
</evidence>
<dbReference type="Proteomes" id="UP000673552">
    <property type="component" value="Unassembled WGS sequence"/>
</dbReference>
<dbReference type="PANTHER" id="PTHR21237:SF23">
    <property type="entry name" value="GRPE PROTEIN HOMOLOG, MITOCHONDRIAL"/>
    <property type="match status" value="1"/>
</dbReference>
<proteinExistence type="inferred from homology"/>
<dbReference type="GO" id="GO:0006457">
    <property type="term" value="P:protein folding"/>
    <property type="evidence" value="ECO:0007669"/>
    <property type="project" value="InterPro"/>
</dbReference>
<name>A0A836KIW3_9TRYP</name>
<dbReference type="SUPFAM" id="SSF51064">
    <property type="entry name" value="Head domain of nucleotide exchange factor GrpE"/>
    <property type="match status" value="1"/>
</dbReference>
<dbReference type="GO" id="GO:0030150">
    <property type="term" value="P:protein import into mitochondrial matrix"/>
    <property type="evidence" value="ECO:0007669"/>
    <property type="project" value="TreeGrafter"/>
</dbReference>
<evidence type="ECO:0000256" key="3">
    <source>
        <dbReference type="RuleBase" id="RU004478"/>
    </source>
</evidence>
<reference evidence="5" key="1">
    <citation type="journal article" date="2021" name="Microbiol. Resour. Announc.">
        <title>LGAAP: Leishmaniinae Genome Assembly and Annotation Pipeline.</title>
        <authorList>
            <person name="Almutairi H."/>
            <person name="Urbaniak M.D."/>
            <person name="Bates M.D."/>
            <person name="Jariyapan N."/>
            <person name="Kwakye-Nuako G."/>
            <person name="Thomaz-Soccol V."/>
            <person name="Al-Salem W.S."/>
            <person name="Dillon R.J."/>
            <person name="Bates P.A."/>
            <person name="Gatherer D."/>
        </authorList>
    </citation>
    <scope>NUCLEOTIDE SEQUENCE [LARGE SCALE GENOMIC DNA]</scope>
</reference>
<keyword evidence="2" id="KW-0143">Chaperone</keyword>
<sequence length="205" mass="22775">MYRRVRTHATSVACPRHLIHRKCCTHDSSTASSVAEVKGKYEVLRAQLLASKGEIQKLRSENLYTAASCENIRKSAHEQAKQAHADAIRSFARDMLDVCDALQVVARKVEEYTQRNSFVPKREASVLTGVALTEEVALRVLKRYGVTPVHTQVGASFDQEKEEKLFTVPSTPSLQEGRIAEVVKSGYDMNGSVLRRAEVGLSEDS</sequence>
<evidence type="ECO:0000256" key="1">
    <source>
        <dbReference type="ARBA" id="ARBA00009054"/>
    </source>
</evidence>
<dbReference type="AlphaFoldDB" id="A0A836KIW3"/>
<reference evidence="5" key="2">
    <citation type="journal article" date="2021" name="Sci. Data">
        <title>Chromosome-scale genome sequencing, assembly and annotation of six genomes from subfamily Leishmaniinae.</title>
        <authorList>
            <person name="Almutairi H."/>
            <person name="Urbaniak M.D."/>
            <person name="Bates M.D."/>
            <person name="Jariyapan N."/>
            <person name="Kwakye-Nuako G."/>
            <person name="Thomaz Soccol V."/>
            <person name="Al-Salem W.S."/>
            <person name="Dillon R.J."/>
            <person name="Bates P.A."/>
            <person name="Gatherer D."/>
        </authorList>
    </citation>
    <scope>NUCLEOTIDE SEQUENCE [LARGE SCALE GENOMIC DNA]</scope>
</reference>
<dbReference type="SUPFAM" id="SSF58014">
    <property type="entry name" value="Coiled-coil domain of nucleotide exchange factor GrpE"/>
    <property type="match status" value="1"/>
</dbReference>
<dbReference type="GO" id="GO:0001405">
    <property type="term" value="C:PAM complex, Tim23 associated import motor"/>
    <property type="evidence" value="ECO:0007669"/>
    <property type="project" value="TreeGrafter"/>
</dbReference>
<accession>A0A836KIW3</accession>
<dbReference type="PRINTS" id="PR00773">
    <property type="entry name" value="GRPEPROTEIN"/>
</dbReference>
<comment type="caution">
    <text evidence="4">The sequence shown here is derived from an EMBL/GenBank/DDBJ whole genome shotgun (WGS) entry which is preliminary data.</text>
</comment>
<gene>
    <name evidence="4" type="ORF">LSCM1_03694</name>
</gene>
<dbReference type="GO" id="GO:0051087">
    <property type="term" value="F:protein-folding chaperone binding"/>
    <property type="evidence" value="ECO:0007669"/>
    <property type="project" value="InterPro"/>
</dbReference>